<evidence type="ECO:0000256" key="4">
    <source>
        <dbReference type="ARBA" id="ARBA00022741"/>
    </source>
</evidence>
<evidence type="ECO:0000259" key="9">
    <source>
        <dbReference type="Pfam" id="PF18967"/>
    </source>
</evidence>
<dbReference type="Pfam" id="PF18967">
    <property type="entry name" value="PycTM"/>
    <property type="match status" value="1"/>
</dbReference>
<dbReference type="GO" id="GO:0000166">
    <property type="term" value="F:nucleotide binding"/>
    <property type="evidence" value="ECO:0007669"/>
    <property type="project" value="UniProtKB-KW"/>
</dbReference>
<keyword evidence="4" id="KW-0547">Nucleotide-binding</keyword>
<evidence type="ECO:0000313" key="10">
    <source>
        <dbReference type="EMBL" id="TBO57027.1"/>
    </source>
</evidence>
<feature type="transmembrane region" description="Helical" evidence="8">
    <location>
        <begin position="23"/>
        <end position="41"/>
    </location>
</feature>
<feature type="transmembrane region" description="Helical" evidence="8">
    <location>
        <begin position="47"/>
        <end position="72"/>
    </location>
</feature>
<keyword evidence="3 8" id="KW-0812">Transmembrane</keyword>
<dbReference type="GO" id="GO:0005886">
    <property type="term" value="C:plasma membrane"/>
    <property type="evidence" value="ECO:0007669"/>
    <property type="project" value="UniProtKB-SubCell"/>
</dbReference>
<protein>
    <submittedName>
        <fullName evidence="10">Integral membrane plasmid transfer protein</fullName>
    </submittedName>
</protein>
<evidence type="ECO:0000256" key="8">
    <source>
        <dbReference type="SAM" id="Phobius"/>
    </source>
</evidence>
<sequence length="150" mass="15131">MSDSLDTALTDVKGEIARTDTKAALLIAFTGAGLAGGWSVVTTVHLPVLALVTGGGAAAALVMAAVTLLGVVRPNLGSGAGGQVGFPRWATLTRDEVLDDLALDDRADHIAVLARIAVAKHTRLQRAVDLTRAAIACGALTAILAIVGSI</sequence>
<evidence type="ECO:0000256" key="7">
    <source>
        <dbReference type="ARBA" id="ARBA00023136"/>
    </source>
</evidence>
<keyword evidence="11" id="KW-1185">Reference proteome</keyword>
<keyword evidence="7 8" id="KW-0472">Membrane</keyword>
<reference evidence="10 11" key="1">
    <citation type="submission" date="2019-02" db="EMBL/GenBank/DDBJ databases">
        <title>Draft Genome Sequence of Streptomyces sp. AM-2504, identified by 16S rRNA comparative analysis as a Streptomyces Kasugaensis strain.</title>
        <authorList>
            <person name="Napolioni V."/>
            <person name="Giuliodori A.M."/>
            <person name="Spurio R."/>
            <person name="Fabbretti A."/>
        </authorList>
    </citation>
    <scope>NUCLEOTIDE SEQUENCE [LARGE SCALE GENOMIC DNA]</scope>
    <source>
        <strain evidence="10 11">AM-2504</strain>
    </source>
</reference>
<dbReference type="Proteomes" id="UP000292452">
    <property type="component" value="Unassembled WGS sequence"/>
</dbReference>
<feature type="domain" description="Pycsar effector protein" evidence="9">
    <location>
        <begin position="6"/>
        <end position="145"/>
    </location>
</feature>
<comment type="caution">
    <text evidence="10">The sequence shown here is derived from an EMBL/GenBank/DDBJ whole genome shotgun (WGS) entry which is preliminary data.</text>
</comment>
<evidence type="ECO:0000256" key="3">
    <source>
        <dbReference type="ARBA" id="ARBA00022692"/>
    </source>
</evidence>
<evidence type="ECO:0000256" key="2">
    <source>
        <dbReference type="ARBA" id="ARBA00022475"/>
    </source>
</evidence>
<evidence type="ECO:0000256" key="1">
    <source>
        <dbReference type="ARBA" id="ARBA00004236"/>
    </source>
</evidence>
<dbReference type="AlphaFoldDB" id="A0A4Q9HQ36"/>
<dbReference type="RefSeq" id="WP_131124905.1">
    <property type="nucleotide sequence ID" value="NZ_SIXH01000266.1"/>
</dbReference>
<dbReference type="GO" id="GO:0051607">
    <property type="term" value="P:defense response to virus"/>
    <property type="evidence" value="ECO:0007669"/>
    <property type="project" value="UniProtKB-KW"/>
</dbReference>
<evidence type="ECO:0000313" key="11">
    <source>
        <dbReference type="Proteomes" id="UP000292452"/>
    </source>
</evidence>
<accession>A0A4Q9HQ36</accession>
<keyword evidence="2" id="KW-1003">Cell membrane</keyword>
<evidence type="ECO:0000256" key="5">
    <source>
        <dbReference type="ARBA" id="ARBA00022989"/>
    </source>
</evidence>
<keyword evidence="5 8" id="KW-1133">Transmembrane helix</keyword>
<name>A0A4Q9HQ36_STRKA</name>
<evidence type="ECO:0000256" key="6">
    <source>
        <dbReference type="ARBA" id="ARBA00023118"/>
    </source>
</evidence>
<comment type="subcellular location">
    <subcellularLocation>
        <location evidence="1">Cell membrane</location>
    </subcellularLocation>
</comment>
<gene>
    <name evidence="10" type="ORF">EYS09_24810</name>
</gene>
<dbReference type="InterPro" id="IPR043760">
    <property type="entry name" value="PycTM_dom"/>
</dbReference>
<dbReference type="EMBL" id="SIXH01000266">
    <property type="protein sequence ID" value="TBO57027.1"/>
    <property type="molecule type" value="Genomic_DNA"/>
</dbReference>
<feature type="transmembrane region" description="Helical" evidence="8">
    <location>
        <begin position="130"/>
        <end position="148"/>
    </location>
</feature>
<proteinExistence type="predicted"/>
<organism evidence="10 11">
    <name type="scientific">Streptomyces kasugaensis</name>
    <dbReference type="NCBI Taxonomy" id="1946"/>
    <lineage>
        <taxon>Bacteria</taxon>
        <taxon>Bacillati</taxon>
        <taxon>Actinomycetota</taxon>
        <taxon>Actinomycetes</taxon>
        <taxon>Kitasatosporales</taxon>
        <taxon>Streptomycetaceae</taxon>
        <taxon>Streptomyces</taxon>
    </lineage>
</organism>
<keyword evidence="6" id="KW-0051">Antiviral defense</keyword>